<accession>A0A916TS58</accession>
<gene>
    <name evidence="1" type="ORF">GCM10011494_11990</name>
</gene>
<reference evidence="1" key="1">
    <citation type="journal article" date="2014" name="Int. J. Syst. Evol. Microbiol.">
        <title>Complete genome sequence of Corynebacterium casei LMG S-19264T (=DSM 44701T), isolated from a smear-ripened cheese.</title>
        <authorList>
            <consortium name="US DOE Joint Genome Institute (JGI-PGF)"/>
            <person name="Walter F."/>
            <person name="Albersmeier A."/>
            <person name="Kalinowski J."/>
            <person name="Ruckert C."/>
        </authorList>
    </citation>
    <scope>NUCLEOTIDE SEQUENCE</scope>
    <source>
        <strain evidence="1">CGMCC 1.15095</strain>
    </source>
</reference>
<dbReference type="InterPro" id="IPR036287">
    <property type="entry name" value="Rv1873-like_sf"/>
</dbReference>
<sequence length="147" mass="16343">MARLERFLDAQRRIYPQALAELRAGDKRSHWMWFIFPQIAGLGRSETARFYAIADLAEAREYLAHPVLGPRLEECTGAMLEWAGKRSAPAILGEVDALKFRSSMTLFEAAGGSERFARGIEAFCGNHRDARTLERIGGTPDASALES</sequence>
<dbReference type="Gene3D" id="1.25.40.380">
    <property type="entry name" value="Protein of unknown function DUF1810"/>
    <property type="match status" value="1"/>
</dbReference>
<dbReference type="Pfam" id="PF08837">
    <property type="entry name" value="DUF1810"/>
    <property type="match status" value="1"/>
</dbReference>
<keyword evidence="2" id="KW-1185">Reference proteome</keyword>
<organism evidence="1 2">
    <name type="scientific">Novosphingobium endophyticum</name>
    <dbReference type="NCBI Taxonomy" id="1955250"/>
    <lineage>
        <taxon>Bacteria</taxon>
        <taxon>Pseudomonadati</taxon>
        <taxon>Pseudomonadota</taxon>
        <taxon>Alphaproteobacteria</taxon>
        <taxon>Sphingomonadales</taxon>
        <taxon>Sphingomonadaceae</taxon>
        <taxon>Novosphingobium</taxon>
    </lineage>
</organism>
<dbReference type="AlphaFoldDB" id="A0A916TS58"/>
<evidence type="ECO:0000313" key="2">
    <source>
        <dbReference type="Proteomes" id="UP000608154"/>
    </source>
</evidence>
<evidence type="ECO:0008006" key="3">
    <source>
        <dbReference type="Google" id="ProtNLM"/>
    </source>
</evidence>
<dbReference type="InterPro" id="IPR014937">
    <property type="entry name" value="DUF1810"/>
</dbReference>
<dbReference type="SUPFAM" id="SSF140736">
    <property type="entry name" value="Rv1873-like"/>
    <property type="match status" value="1"/>
</dbReference>
<name>A0A916TS58_9SPHN</name>
<proteinExistence type="predicted"/>
<dbReference type="EMBL" id="BMHK01000006">
    <property type="protein sequence ID" value="GGB95132.1"/>
    <property type="molecule type" value="Genomic_DNA"/>
</dbReference>
<protein>
    <recommendedName>
        <fullName evidence="3">Calpastatin</fullName>
    </recommendedName>
</protein>
<reference evidence="1" key="2">
    <citation type="submission" date="2020-09" db="EMBL/GenBank/DDBJ databases">
        <authorList>
            <person name="Sun Q."/>
            <person name="Zhou Y."/>
        </authorList>
    </citation>
    <scope>NUCLEOTIDE SEQUENCE</scope>
    <source>
        <strain evidence="1">CGMCC 1.15095</strain>
    </source>
</reference>
<comment type="caution">
    <text evidence="1">The sequence shown here is derived from an EMBL/GenBank/DDBJ whole genome shotgun (WGS) entry which is preliminary data.</text>
</comment>
<evidence type="ECO:0000313" key="1">
    <source>
        <dbReference type="EMBL" id="GGB95132.1"/>
    </source>
</evidence>
<dbReference type="Proteomes" id="UP000608154">
    <property type="component" value="Unassembled WGS sequence"/>
</dbReference>
<dbReference type="PIRSF" id="PIRSF008546">
    <property type="entry name" value="UCP008546"/>
    <property type="match status" value="1"/>
</dbReference>
<dbReference type="RefSeq" id="WP_188769504.1">
    <property type="nucleotide sequence ID" value="NZ_BMHK01000006.1"/>
</dbReference>